<dbReference type="Proteomes" id="UP001561046">
    <property type="component" value="Unassembled WGS sequence"/>
</dbReference>
<protein>
    <submittedName>
        <fullName evidence="1">5-carboxymethyl-2-hydroxymuconate Delta-isomerase</fullName>
    </submittedName>
</protein>
<dbReference type="InterPro" id="IPR014347">
    <property type="entry name" value="Tautomerase/MIF_sf"/>
</dbReference>
<dbReference type="PANTHER" id="PTHR37950">
    <property type="entry name" value="4-HYDROXYPHENYLACETATE CATABOLISM PROTEIN"/>
    <property type="match status" value="1"/>
</dbReference>
<reference evidence="1 2" key="1">
    <citation type="journal article" date="2013" name="Int. J. Syst. Evol. Microbiol.">
        <title>Comamonas guangdongensis sp. nov., isolated from subterranean forest sediment, and emended description of the genus Comamonas.</title>
        <authorList>
            <person name="Zhang J."/>
            <person name="Wang Y."/>
            <person name="Zhou S."/>
            <person name="Wu C."/>
            <person name="He J."/>
            <person name="Li F."/>
        </authorList>
    </citation>
    <scope>NUCLEOTIDE SEQUENCE [LARGE SCALE GENOMIC DNA]</scope>
    <source>
        <strain evidence="1 2">CCTCC AB2011133</strain>
    </source>
</reference>
<dbReference type="CDD" id="cd00580">
    <property type="entry name" value="CHMI"/>
    <property type="match status" value="1"/>
</dbReference>
<organism evidence="1 2">
    <name type="scientific">Comamonas guangdongensis</name>
    <dbReference type="NCBI Taxonomy" id="510515"/>
    <lineage>
        <taxon>Bacteria</taxon>
        <taxon>Pseudomonadati</taxon>
        <taxon>Pseudomonadota</taxon>
        <taxon>Betaproteobacteria</taxon>
        <taxon>Burkholderiales</taxon>
        <taxon>Comamonadaceae</taxon>
        <taxon>Comamonas</taxon>
    </lineage>
</organism>
<dbReference type="Pfam" id="PF02962">
    <property type="entry name" value="CHMI"/>
    <property type="match status" value="1"/>
</dbReference>
<proteinExistence type="predicted"/>
<gene>
    <name evidence="1" type="ORF">AB6724_01710</name>
</gene>
<dbReference type="SUPFAM" id="SSF55331">
    <property type="entry name" value="Tautomerase/MIF"/>
    <property type="match status" value="1"/>
</dbReference>
<dbReference type="RefSeq" id="WP_369336777.1">
    <property type="nucleotide sequence ID" value="NZ_JBFYGN010000002.1"/>
</dbReference>
<sequence length="119" mass="13340">MPHLHIEYTDNLSGLNERELMRELNAVICAHPTVSDEADVKSRIARLSSYYIGNQPENRGFVHVLLQLMAGRSEQAKKEMSDGLAAVLRRLVPQAEGIMVQLSVDVADMDKATYFKGRL</sequence>
<keyword evidence="2" id="KW-1185">Reference proteome</keyword>
<dbReference type="InterPro" id="IPR004220">
    <property type="entry name" value="5-COMe_2-OHmuconate_Isoase"/>
</dbReference>
<dbReference type="PANTHER" id="PTHR37950:SF1">
    <property type="entry name" value="4-HYDROXYPHENYLACETATE CATABOLISM PROTEIN"/>
    <property type="match status" value="1"/>
</dbReference>
<evidence type="ECO:0000313" key="1">
    <source>
        <dbReference type="EMBL" id="MEX8191551.1"/>
    </source>
</evidence>
<comment type="caution">
    <text evidence="1">The sequence shown here is derived from an EMBL/GenBank/DDBJ whole genome shotgun (WGS) entry which is preliminary data.</text>
</comment>
<accession>A0ABV3ZPK2</accession>
<name>A0ABV3ZPK2_9BURK</name>
<dbReference type="EMBL" id="JBFYGN010000002">
    <property type="protein sequence ID" value="MEX8191551.1"/>
    <property type="molecule type" value="Genomic_DNA"/>
</dbReference>
<dbReference type="Gene3D" id="3.30.429.10">
    <property type="entry name" value="Macrophage Migration Inhibitory Factor"/>
    <property type="match status" value="1"/>
</dbReference>
<evidence type="ECO:0000313" key="2">
    <source>
        <dbReference type="Proteomes" id="UP001561046"/>
    </source>
</evidence>